<name>A0A1K2HQ97_9NEIS</name>
<sequence length="185" mass="19784">MLLLRLGLAMRTVAAMPLLLLVGACAGHAPVAKQAGIVLPLQTGWFQGEPVHYVTTDISDRAMARMAGANWVSRLANVLPGPTSQPGYRSALDRVYKFAAGEQGSVLPSAPQPLGGDNQQRAYSPLWQVVMVHWQTGKQVRVLKSEQDVLTAEDAGDIRLEALPIIVNCPVIGLGKQFLPGVSLP</sequence>
<dbReference type="STRING" id="1121279.SAMN02745887_03158"/>
<dbReference type="Proteomes" id="UP000186513">
    <property type="component" value="Unassembled WGS sequence"/>
</dbReference>
<gene>
    <name evidence="3" type="ORF">SAMN02745887_03158</name>
</gene>
<reference evidence="3 4" key="1">
    <citation type="submission" date="2016-11" db="EMBL/GenBank/DDBJ databases">
        <authorList>
            <person name="Jaros S."/>
            <person name="Januszkiewicz K."/>
            <person name="Wedrychowicz H."/>
        </authorList>
    </citation>
    <scope>NUCLEOTIDE SEQUENCE [LARGE SCALE GENOMIC DNA]</scope>
    <source>
        <strain evidence="3 4">DSM 18899</strain>
    </source>
</reference>
<accession>A0A1K2HQ97</accession>
<keyword evidence="4" id="KW-1185">Reference proteome</keyword>
<evidence type="ECO:0000256" key="1">
    <source>
        <dbReference type="SAM" id="SignalP"/>
    </source>
</evidence>
<dbReference type="InterPro" id="IPR055905">
    <property type="entry name" value="DUF7482"/>
</dbReference>
<proteinExistence type="predicted"/>
<evidence type="ECO:0000259" key="2">
    <source>
        <dbReference type="Pfam" id="PF24298"/>
    </source>
</evidence>
<organism evidence="3 4">
    <name type="scientific">Chitinimonas taiwanensis DSM 18899</name>
    <dbReference type="NCBI Taxonomy" id="1121279"/>
    <lineage>
        <taxon>Bacteria</taxon>
        <taxon>Pseudomonadati</taxon>
        <taxon>Pseudomonadota</taxon>
        <taxon>Betaproteobacteria</taxon>
        <taxon>Neisseriales</taxon>
        <taxon>Chitinibacteraceae</taxon>
        <taxon>Chitinimonas</taxon>
    </lineage>
</organism>
<dbReference type="Pfam" id="PF24298">
    <property type="entry name" value="DUF7482"/>
    <property type="match status" value="1"/>
</dbReference>
<keyword evidence="1" id="KW-0732">Signal</keyword>
<feature type="signal peptide" evidence="1">
    <location>
        <begin position="1"/>
        <end position="29"/>
    </location>
</feature>
<dbReference type="EMBL" id="FPKR01000013">
    <property type="protein sequence ID" value="SFZ78737.1"/>
    <property type="molecule type" value="Genomic_DNA"/>
</dbReference>
<evidence type="ECO:0000313" key="3">
    <source>
        <dbReference type="EMBL" id="SFZ78737.1"/>
    </source>
</evidence>
<protein>
    <recommendedName>
        <fullName evidence="2">DUF7482 domain-containing protein</fullName>
    </recommendedName>
</protein>
<dbReference type="PROSITE" id="PS51257">
    <property type="entry name" value="PROKAR_LIPOPROTEIN"/>
    <property type="match status" value="1"/>
</dbReference>
<feature type="chain" id="PRO_5012927692" description="DUF7482 domain-containing protein" evidence="1">
    <location>
        <begin position="30"/>
        <end position="185"/>
    </location>
</feature>
<feature type="domain" description="DUF7482" evidence="2">
    <location>
        <begin position="47"/>
        <end position="172"/>
    </location>
</feature>
<dbReference type="AlphaFoldDB" id="A0A1K2HQ97"/>
<evidence type="ECO:0000313" key="4">
    <source>
        <dbReference type="Proteomes" id="UP000186513"/>
    </source>
</evidence>